<dbReference type="Proteomes" id="UP000316495">
    <property type="component" value="Unassembled WGS sequence"/>
</dbReference>
<feature type="signal peptide" evidence="2">
    <location>
        <begin position="1"/>
        <end position="27"/>
    </location>
</feature>
<evidence type="ECO:0000313" key="4">
    <source>
        <dbReference type="Proteomes" id="UP000316495"/>
    </source>
</evidence>
<feature type="region of interest" description="Disordered" evidence="1">
    <location>
        <begin position="59"/>
        <end position="105"/>
    </location>
</feature>
<accession>A0A554LPP8</accession>
<organism evidence="3 4">
    <name type="scientific">Candidatus Berkelbacteria bacterium Athens1014_28</name>
    <dbReference type="NCBI Taxonomy" id="2017145"/>
    <lineage>
        <taxon>Bacteria</taxon>
        <taxon>Candidatus Berkelbacteria</taxon>
    </lineage>
</organism>
<evidence type="ECO:0000256" key="2">
    <source>
        <dbReference type="SAM" id="SignalP"/>
    </source>
</evidence>
<name>A0A554LPP8_9BACT</name>
<proteinExistence type="predicted"/>
<comment type="caution">
    <text evidence="3">The sequence shown here is derived from an EMBL/GenBank/DDBJ whole genome shotgun (WGS) entry which is preliminary data.</text>
</comment>
<gene>
    <name evidence="3" type="ORF">Athens101428_134</name>
</gene>
<feature type="chain" id="PRO_5022199429" evidence="2">
    <location>
        <begin position="28"/>
        <end position="230"/>
    </location>
</feature>
<dbReference type="EMBL" id="VMGN01000005">
    <property type="protein sequence ID" value="TSC94852.1"/>
    <property type="molecule type" value="Genomic_DNA"/>
</dbReference>
<protein>
    <submittedName>
        <fullName evidence="3">Uncharacterized protein</fullName>
    </submittedName>
</protein>
<keyword evidence="2" id="KW-0732">Signal</keyword>
<sequence length="230" mass="24885">MQLKQRNSIAISLVALVSFITPSVSLAATGMGTPTVEDCVSRTGQTKAQCTEMINKFKNMSPSDAENMKLPSGATEKQMPSEGTTGQMPASKKGDASSVKPNNAIDSNQVVSDIDAKIERATRIRVEKEQQFIQVENRVEKIIEFLKSKNIGTTEIESNLDIFKTKAISVLGAFDEYVQALSSSKTDISETAPAAVQSTQAQIKMTITDLINSYGTLRNSLSASIEKITQ</sequence>
<evidence type="ECO:0000313" key="3">
    <source>
        <dbReference type="EMBL" id="TSC94852.1"/>
    </source>
</evidence>
<reference evidence="3 4" key="1">
    <citation type="submission" date="2017-07" db="EMBL/GenBank/DDBJ databases">
        <title>Mechanisms for carbon and nitrogen cycling indicate functional differentiation within the Candidate Phyla Radiation.</title>
        <authorList>
            <person name="Danczak R.E."/>
            <person name="Johnston M.D."/>
            <person name="Kenah C."/>
            <person name="Slattery M."/>
            <person name="Wrighton K.C."/>
            <person name="Wilkins M.J."/>
        </authorList>
    </citation>
    <scope>NUCLEOTIDE SEQUENCE [LARGE SCALE GENOMIC DNA]</scope>
    <source>
        <strain evidence="3">Athens1014_28</strain>
    </source>
</reference>
<evidence type="ECO:0000256" key="1">
    <source>
        <dbReference type="SAM" id="MobiDB-lite"/>
    </source>
</evidence>
<dbReference type="AlphaFoldDB" id="A0A554LPP8"/>